<keyword evidence="6" id="KW-0408">Iron</keyword>
<keyword evidence="10" id="KW-1185">Reference proteome</keyword>
<dbReference type="GO" id="GO:0046872">
    <property type="term" value="F:metal ion binding"/>
    <property type="evidence" value="ECO:0007669"/>
    <property type="project" value="UniProtKB-KW"/>
</dbReference>
<dbReference type="AlphaFoldDB" id="A0A1W1HCP4"/>
<feature type="domain" description="4Fe-4S ferredoxin-type" evidence="8">
    <location>
        <begin position="104"/>
        <end position="125"/>
    </location>
</feature>
<evidence type="ECO:0000256" key="3">
    <source>
        <dbReference type="ARBA" id="ARBA00022723"/>
    </source>
</evidence>
<keyword evidence="1" id="KW-0813">Transport</keyword>
<dbReference type="GO" id="GO:0051539">
    <property type="term" value="F:4 iron, 4 sulfur cluster binding"/>
    <property type="evidence" value="ECO:0007669"/>
    <property type="project" value="UniProtKB-KW"/>
</dbReference>
<dbReference type="RefSeq" id="WP_080807714.1">
    <property type="nucleotide sequence ID" value="NZ_LT828558.1"/>
</dbReference>
<evidence type="ECO:0000256" key="1">
    <source>
        <dbReference type="ARBA" id="ARBA00022448"/>
    </source>
</evidence>
<feature type="domain" description="4Fe-4S ferredoxin-type" evidence="8">
    <location>
        <begin position="45"/>
        <end position="71"/>
    </location>
</feature>
<evidence type="ECO:0000256" key="6">
    <source>
        <dbReference type="ARBA" id="ARBA00023004"/>
    </source>
</evidence>
<name>A0A1W1HCP4_9BACT</name>
<gene>
    <name evidence="9" type="ORF">MTBBW1_2130053</name>
</gene>
<dbReference type="PANTHER" id="PTHR43687:SF6">
    <property type="entry name" value="L-ASPARTATE SEMIALDEHYDE SULFURTRANSFERASE IRON-SULFUR SUBUNIT"/>
    <property type="match status" value="1"/>
</dbReference>
<dbReference type="InterPro" id="IPR017900">
    <property type="entry name" value="4Fe4S_Fe_S_CS"/>
</dbReference>
<keyword evidence="4" id="KW-0677">Repeat</keyword>
<evidence type="ECO:0000259" key="8">
    <source>
        <dbReference type="PROSITE" id="PS51379"/>
    </source>
</evidence>
<evidence type="ECO:0000313" key="9">
    <source>
        <dbReference type="EMBL" id="SLM30158.1"/>
    </source>
</evidence>
<evidence type="ECO:0000256" key="7">
    <source>
        <dbReference type="ARBA" id="ARBA00023014"/>
    </source>
</evidence>
<keyword evidence="3" id="KW-0479">Metal-binding</keyword>
<evidence type="ECO:0000256" key="4">
    <source>
        <dbReference type="ARBA" id="ARBA00022737"/>
    </source>
</evidence>
<evidence type="ECO:0000256" key="5">
    <source>
        <dbReference type="ARBA" id="ARBA00022982"/>
    </source>
</evidence>
<dbReference type="PROSITE" id="PS00198">
    <property type="entry name" value="4FE4S_FER_1"/>
    <property type="match status" value="2"/>
</dbReference>
<dbReference type="Pfam" id="PF00037">
    <property type="entry name" value="Fer4"/>
    <property type="match status" value="1"/>
</dbReference>
<keyword evidence="2" id="KW-0004">4Fe-4S</keyword>
<keyword evidence="7" id="KW-0411">Iron-sulfur</keyword>
<accession>A0A1W1HCP4</accession>
<dbReference type="STRING" id="1246637.MTBBW1_2130053"/>
<dbReference type="EMBL" id="FWEV01000128">
    <property type="protein sequence ID" value="SLM30158.1"/>
    <property type="molecule type" value="Genomic_DNA"/>
</dbReference>
<keyword evidence="5" id="KW-0249">Electron transport</keyword>
<dbReference type="Proteomes" id="UP000191931">
    <property type="component" value="Unassembled WGS sequence"/>
</dbReference>
<organism evidence="9 10">
    <name type="scientific">Desulfamplus magnetovallimortis</name>
    <dbReference type="NCBI Taxonomy" id="1246637"/>
    <lineage>
        <taxon>Bacteria</taxon>
        <taxon>Pseudomonadati</taxon>
        <taxon>Thermodesulfobacteriota</taxon>
        <taxon>Desulfobacteria</taxon>
        <taxon>Desulfobacterales</taxon>
        <taxon>Desulfobacteraceae</taxon>
        <taxon>Desulfamplus</taxon>
    </lineage>
</organism>
<dbReference type="PANTHER" id="PTHR43687">
    <property type="entry name" value="ADENYLYLSULFATE REDUCTASE, BETA SUBUNIT"/>
    <property type="match status" value="1"/>
</dbReference>
<dbReference type="OrthoDB" id="9789030at2"/>
<dbReference type="SUPFAM" id="SSF54862">
    <property type="entry name" value="4Fe-4S ferredoxins"/>
    <property type="match status" value="1"/>
</dbReference>
<dbReference type="Gene3D" id="3.30.70.20">
    <property type="match status" value="2"/>
</dbReference>
<evidence type="ECO:0000256" key="2">
    <source>
        <dbReference type="ARBA" id="ARBA00022485"/>
    </source>
</evidence>
<dbReference type="InterPro" id="IPR050572">
    <property type="entry name" value="Fe-S_Ferredoxin"/>
</dbReference>
<reference evidence="9 10" key="1">
    <citation type="submission" date="2017-03" db="EMBL/GenBank/DDBJ databases">
        <authorList>
            <person name="Afonso C.L."/>
            <person name="Miller P.J."/>
            <person name="Scott M.A."/>
            <person name="Spackman E."/>
            <person name="Goraichik I."/>
            <person name="Dimitrov K.M."/>
            <person name="Suarez D.L."/>
            <person name="Swayne D.E."/>
        </authorList>
    </citation>
    <scope>NUCLEOTIDE SEQUENCE [LARGE SCALE GENOMIC DNA]</scope>
    <source>
        <strain evidence="9">PRJEB14757</strain>
    </source>
</reference>
<proteinExistence type="predicted"/>
<dbReference type="Pfam" id="PF12838">
    <property type="entry name" value="Fer4_7"/>
    <property type="match status" value="1"/>
</dbReference>
<protein>
    <submittedName>
        <fullName evidence="9">4Fe-4S ferredoxin iron-sulfur binding domain protein</fullName>
    </submittedName>
</protein>
<dbReference type="InterPro" id="IPR017896">
    <property type="entry name" value="4Fe4S_Fe-S-bd"/>
</dbReference>
<evidence type="ECO:0000313" key="10">
    <source>
        <dbReference type="Proteomes" id="UP000191931"/>
    </source>
</evidence>
<feature type="domain" description="4Fe-4S ferredoxin-type" evidence="8">
    <location>
        <begin position="72"/>
        <end position="101"/>
    </location>
</feature>
<sequence length="125" mass="13704">MGLVFNNETCSGCKACELVCTLQNLNEINPSKAMLHVYGKFPEPGKYFVDICDQCGACAEACPVGAIELKGKTYRINKDKCDKCLACISACPVNLVKVDDDGYPYKCINCKQCITICPRDALTFE</sequence>
<dbReference type="PROSITE" id="PS51379">
    <property type="entry name" value="4FE4S_FER_2"/>
    <property type="match status" value="4"/>
</dbReference>
<dbReference type="Pfam" id="PF12800">
    <property type="entry name" value="Fer4_4"/>
    <property type="match status" value="1"/>
</dbReference>
<feature type="domain" description="4Fe-4S ferredoxin-type" evidence="8">
    <location>
        <begin position="1"/>
        <end position="31"/>
    </location>
</feature>